<evidence type="ECO:0000313" key="1">
    <source>
        <dbReference type="EMBL" id="QHU08181.1"/>
    </source>
</evidence>
<proteinExistence type="predicted"/>
<dbReference type="AlphaFoldDB" id="A0A6C0JTF2"/>
<accession>A0A6C0JTF2</accession>
<protein>
    <submittedName>
        <fullName evidence="1">Uncharacterized protein</fullName>
    </submittedName>
</protein>
<sequence length="73" mass="9032">MAGRPVKYHTEEEKLEAKRARAREWKRNNKDRIKTPTYAEMTSKMNLEQYIDFRKRCLENQKAYLERRKQKNQ</sequence>
<organism evidence="1">
    <name type="scientific">viral metagenome</name>
    <dbReference type="NCBI Taxonomy" id="1070528"/>
    <lineage>
        <taxon>unclassified sequences</taxon>
        <taxon>metagenomes</taxon>
        <taxon>organismal metagenomes</taxon>
    </lineage>
</organism>
<dbReference type="EMBL" id="MN740695">
    <property type="protein sequence ID" value="QHU08181.1"/>
    <property type="molecule type" value="Genomic_DNA"/>
</dbReference>
<name>A0A6C0JTF2_9ZZZZ</name>
<reference evidence="1" key="1">
    <citation type="journal article" date="2020" name="Nature">
        <title>Giant virus diversity and host interactions through global metagenomics.</title>
        <authorList>
            <person name="Schulz F."/>
            <person name="Roux S."/>
            <person name="Paez-Espino D."/>
            <person name="Jungbluth S."/>
            <person name="Walsh D.A."/>
            <person name="Denef V.J."/>
            <person name="McMahon K.D."/>
            <person name="Konstantinidis K.T."/>
            <person name="Eloe-Fadrosh E.A."/>
            <person name="Kyrpides N.C."/>
            <person name="Woyke T."/>
        </authorList>
    </citation>
    <scope>NUCLEOTIDE SEQUENCE</scope>
    <source>
        <strain evidence="1">GVMAG-S-1062768-28</strain>
    </source>
</reference>